<dbReference type="Gene3D" id="1.20.140.70">
    <property type="entry name" value="Oligopeptidase f, N-terminal domain"/>
    <property type="match status" value="1"/>
</dbReference>
<dbReference type="InterPro" id="IPR042088">
    <property type="entry name" value="OligoPept_F_C"/>
</dbReference>
<keyword evidence="1 6" id="KW-0645">Protease</keyword>
<dbReference type="Pfam" id="PF08439">
    <property type="entry name" value="Peptidase_M3_N"/>
    <property type="match status" value="1"/>
</dbReference>
<evidence type="ECO:0000256" key="1">
    <source>
        <dbReference type="ARBA" id="ARBA00022670"/>
    </source>
</evidence>
<dbReference type="EC" id="3.4.-.-" evidence="10"/>
<keyword evidence="2 6" id="KW-0479">Metal-binding</keyword>
<name>A0ABZ1C876_9BACT</name>
<keyword evidence="4 6" id="KW-0862">Zinc</keyword>
<evidence type="ECO:0000256" key="3">
    <source>
        <dbReference type="ARBA" id="ARBA00022801"/>
    </source>
</evidence>
<dbReference type="CDD" id="cd09607">
    <property type="entry name" value="M3B_PepF"/>
    <property type="match status" value="1"/>
</dbReference>
<dbReference type="GO" id="GO:0016787">
    <property type="term" value="F:hydrolase activity"/>
    <property type="evidence" value="ECO:0007669"/>
    <property type="project" value="UniProtKB-KW"/>
</dbReference>
<proteinExistence type="inferred from homology"/>
<evidence type="ECO:0000259" key="9">
    <source>
        <dbReference type="Pfam" id="PF08439"/>
    </source>
</evidence>
<evidence type="ECO:0000256" key="7">
    <source>
        <dbReference type="SAM" id="Coils"/>
    </source>
</evidence>
<sequence>MAAPATTWTLESYFPTFDGPEHRAFLQTLAADLASGLQTTAATAPLDATNADTWVQRFLAWEDVTARLHHLSSYLDCLGSADAANEAYQSAEAALAQLQAGLSKLTTALECGLRDASAEVWDAFIADERLTDAAHTAGRLRASAQQRMSTESEALAADLGVDGISAWGRLYGTLTGKMSFPLTWPDGRTETVPMSQRRSLLNHPDRRVRAAAFTSSNRVWEANEDTLGAALNAIAGTRHTLYARRGQPHFLDAPLHDAALSRASLEAMMEAIQNQTEVGRRILRLNARLQGTPTLAWYDLSAPQLKDTLPALDWPRATALVESAFGAAYPDLQAYFRHMLEHRWIESEKRPNKRAGAFATGSALTREERIYMTYGGTMEDVTTLAHETGHTWHSHLLNSLRPCAQDYPMTLAETASTFAEKLLFDGLLADPNLDAAQRAFLTAQVVSHAPSYLLDIPVRFKFESAFYAERQSGLVPVSRIKELMVEAQREMFGDVLEVGGEDPWFWASKLHFYITDLSFYNFPYTFGFLLSSALYQEFKHEGAAFLPRYEKFLSLTGRATCEEVVRQSLGRDLTDPAFWAEAINAINPQVDAYAAAVDALS</sequence>
<dbReference type="PANTHER" id="PTHR34217:SF1">
    <property type="entry name" value="CARBOXYPEPTIDASE 1"/>
    <property type="match status" value="1"/>
</dbReference>
<feature type="domain" description="Peptidase M3A/M3B catalytic" evidence="8">
    <location>
        <begin position="200"/>
        <end position="578"/>
    </location>
</feature>
<dbReference type="InterPro" id="IPR001333">
    <property type="entry name" value="Peptidase_M32_Taq"/>
</dbReference>
<gene>
    <name evidence="10" type="ORF">K1X11_023110</name>
</gene>
<evidence type="ECO:0000256" key="2">
    <source>
        <dbReference type="ARBA" id="ARBA00022723"/>
    </source>
</evidence>
<dbReference type="InterPro" id="IPR013647">
    <property type="entry name" value="OligopepF_N_dom"/>
</dbReference>
<dbReference type="PANTHER" id="PTHR34217">
    <property type="entry name" value="METAL-DEPENDENT CARBOXYPEPTIDASE"/>
    <property type="match status" value="1"/>
</dbReference>
<evidence type="ECO:0000259" key="8">
    <source>
        <dbReference type="Pfam" id="PF01432"/>
    </source>
</evidence>
<dbReference type="InterPro" id="IPR001567">
    <property type="entry name" value="Pept_M3A_M3B_dom"/>
</dbReference>
<feature type="coiled-coil region" evidence="7">
    <location>
        <begin position="81"/>
        <end position="108"/>
    </location>
</feature>
<evidence type="ECO:0000313" key="10">
    <source>
        <dbReference type="EMBL" id="WRQ87711.1"/>
    </source>
</evidence>
<reference evidence="10 11" key="1">
    <citation type="submission" date="2023-12" db="EMBL/GenBank/DDBJ databases">
        <title>Description of an unclassified Opitutus bacterium of Verrucomicrobiota.</title>
        <authorList>
            <person name="Zhang D.-F."/>
        </authorList>
    </citation>
    <scope>NUCLEOTIDE SEQUENCE [LARGE SCALE GENOMIC DNA]</scope>
    <source>
        <strain evidence="10 11">WL0086</strain>
    </source>
</reference>
<comment type="similarity">
    <text evidence="6">Belongs to the peptidase M3 family.</text>
</comment>
<keyword evidence="5 6" id="KW-0482">Metalloprotease</keyword>
<organism evidence="10 11">
    <name type="scientific">Actomonas aquatica</name>
    <dbReference type="NCBI Taxonomy" id="2866162"/>
    <lineage>
        <taxon>Bacteria</taxon>
        <taxon>Pseudomonadati</taxon>
        <taxon>Verrucomicrobiota</taxon>
        <taxon>Opitutia</taxon>
        <taxon>Opitutales</taxon>
        <taxon>Opitutaceae</taxon>
        <taxon>Actomonas</taxon>
    </lineage>
</organism>
<accession>A0ABZ1C876</accession>
<dbReference type="InterPro" id="IPR034006">
    <property type="entry name" value="M3B_PepF_2"/>
</dbReference>
<evidence type="ECO:0000256" key="6">
    <source>
        <dbReference type="RuleBase" id="RU003435"/>
    </source>
</evidence>
<evidence type="ECO:0000256" key="4">
    <source>
        <dbReference type="ARBA" id="ARBA00022833"/>
    </source>
</evidence>
<dbReference type="SUPFAM" id="SSF55486">
    <property type="entry name" value="Metalloproteases ('zincins'), catalytic domain"/>
    <property type="match status" value="1"/>
</dbReference>
<keyword evidence="7" id="KW-0175">Coiled coil</keyword>
<keyword evidence="3 6" id="KW-0378">Hydrolase</keyword>
<dbReference type="EMBL" id="CP139781">
    <property type="protein sequence ID" value="WRQ87711.1"/>
    <property type="molecule type" value="Genomic_DNA"/>
</dbReference>
<feature type="domain" description="Oligopeptidase F N-terminal" evidence="9">
    <location>
        <begin position="117"/>
        <end position="180"/>
    </location>
</feature>
<evidence type="ECO:0000256" key="5">
    <source>
        <dbReference type="ARBA" id="ARBA00023049"/>
    </source>
</evidence>
<keyword evidence="11" id="KW-1185">Reference proteome</keyword>
<dbReference type="Gene3D" id="1.10.1370.20">
    <property type="entry name" value="Oligoendopeptidase f, C-terminal domain"/>
    <property type="match status" value="1"/>
</dbReference>
<dbReference type="Proteomes" id="UP000738431">
    <property type="component" value="Chromosome"/>
</dbReference>
<dbReference type="Pfam" id="PF01432">
    <property type="entry name" value="Peptidase_M3"/>
    <property type="match status" value="1"/>
</dbReference>
<dbReference type="RefSeq" id="WP_221030130.1">
    <property type="nucleotide sequence ID" value="NZ_CP139781.1"/>
</dbReference>
<protein>
    <submittedName>
        <fullName evidence="10">M3 family oligoendopeptidase</fullName>
        <ecNumber evidence="10">3.4.-.-</ecNumber>
    </submittedName>
</protein>
<evidence type="ECO:0000313" key="11">
    <source>
        <dbReference type="Proteomes" id="UP000738431"/>
    </source>
</evidence>
<comment type="cofactor">
    <cofactor evidence="6">
        <name>Zn(2+)</name>
        <dbReference type="ChEBI" id="CHEBI:29105"/>
    </cofactor>
    <text evidence="6">Binds 1 zinc ion.</text>
</comment>